<dbReference type="EMBL" id="CP038797">
    <property type="protein sequence ID" value="QIV79773.1"/>
    <property type="molecule type" value="Genomic_DNA"/>
</dbReference>
<organism evidence="2 3">
    <name type="scientific">Mycolicibacterium frederiksbergense</name>
    <dbReference type="NCBI Taxonomy" id="117567"/>
    <lineage>
        <taxon>Bacteria</taxon>
        <taxon>Bacillati</taxon>
        <taxon>Actinomycetota</taxon>
        <taxon>Actinomycetes</taxon>
        <taxon>Mycobacteriales</taxon>
        <taxon>Mycobacteriaceae</taxon>
        <taxon>Mycolicibacterium</taxon>
    </lineage>
</organism>
<dbReference type="Proteomes" id="UP000501849">
    <property type="component" value="Plasmid unnamed1"/>
</dbReference>
<evidence type="ECO:0000259" key="1">
    <source>
        <dbReference type="Pfam" id="PF14032"/>
    </source>
</evidence>
<dbReference type="RefSeq" id="WP_168140281.1">
    <property type="nucleotide sequence ID" value="NZ_CP038797.1"/>
</dbReference>
<geneLocation type="plasmid" evidence="2 3">
    <name>unnamed1</name>
</geneLocation>
<evidence type="ECO:0000313" key="2">
    <source>
        <dbReference type="EMBL" id="QIV79773.1"/>
    </source>
</evidence>
<dbReference type="Pfam" id="PF14032">
    <property type="entry name" value="PknH_C"/>
    <property type="match status" value="1"/>
</dbReference>
<name>A0A6H0RX40_9MYCO</name>
<proteinExistence type="predicted"/>
<evidence type="ECO:0000313" key="3">
    <source>
        <dbReference type="Proteomes" id="UP000501849"/>
    </source>
</evidence>
<keyword evidence="2" id="KW-0614">Plasmid</keyword>
<dbReference type="Gene3D" id="3.40.1000.70">
    <property type="entry name" value="PknH-like extracellular domain"/>
    <property type="match status" value="1"/>
</dbReference>
<accession>A0A6H0RX40</accession>
<gene>
    <name evidence="2" type="ORF">EXE63_00080</name>
</gene>
<feature type="domain" description="PknH-like extracellular" evidence="1">
    <location>
        <begin position="2"/>
        <end position="147"/>
    </location>
</feature>
<dbReference type="InterPro" id="IPR026954">
    <property type="entry name" value="PknH-like_Extracell"/>
</dbReference>
<sequence length="149" mass="15678">GNVEPPQCTGAWGPGYAATYEGTGLTGMAIQGVAQGQEHRIAQAVLAFPDPAAAQRIYDKLVGDWNACQNTRAEFSYQGASTTVDIKTPRPIGDINTLMLVPTTSPVPGQQCERGMALRGNVIVDVRVCSPTVGSAGYSITRAIADKVR</sequence>
<feature type="non-terminal residue" evidence="2">
    <location>
        <position position="1"/>
    </location>
</feature>
<dbReference type="AlphaFoldDB" id="A0A6H0RX40"/>
<dbReference type="InterPro" id="IPR038232">
    <property type="entry name" value="PknH-like_Extracell_sf"/>
</dbReference>
<dbReference type="KEGG" id="mfre:EXE63_00080"/>
<reference evidence="2 3" key="1">
    <citation type="submission" date="2019-04" db="EMBL/GenBank/DDBJ databases">
        <title>Draft, Whole-Genome Sequence of the Anthracene-degrading Mycobacterium frederiksbergense LB501T, Isolated from a Polycyclic Aromatic Hydrocarbon (PAH)-Contaminated Soil.</title>
        <authorList>
            <person name="Augelletti F."/>
        </authorList>
    </citation>
    <scope>NUCLEOTIDE SEQUENCE [LARGE SCALE GENOMIC DNA]</scope>
    <source>
        <strain evidence="2 3">LB 501T</strain>
        <plasmid evidence="2 3">unnamed1</plasmid>
    </source>
</reference>
<keyword evidence="3" id="KW-1185">Reference proteome</keyword>
<protein>
    <submittedName>
        <fullName evidence="2">Sensor domain-containing protein</fullName>
    </submittedName>
</protein>